<feature type="compositionally biased region" description="Polar residues" evidence="1">
    <location>
        <begin position="258"/>
        <end position="278"/>
    </location>
</feature>
<proteinExistence type="predicted"/>
<name>A0A9K3CYV7_9EUKA</name>
<dbReference type="EMBL" id="BDIP01001630">
    <property type="protein sequence ID" value="GIQ84803.1"/>
    <property type="molecule type" value="Genomic_DNA"/>
</dbReference>
<keyword evidence="3" id="KW-1185">Reference proteome</keyword>
<evidence type="ECO:0000313" key="2">
    <source>
        <dbReference type="EMBL" id="GIQ84803.1"/>
    </source>
</evidence>
<comment type="caution">
    <text evidence="2">The sequence shown here is derived from an EMBL/GenBank/DDBJ whole genome shotgun (WGS) entry which is preliminary data.</text>
</comment>
<organism evidence="2 3">
    <name type="scientific">Kipferlia bialata</name>
    <dbReference type="NCBI Taxonomy" id="797122"/>
    <lineage>
        <taxon>Eukaryota</taxon>
        <taxon>Metamonada</taxon>
        <taxon>Carpediemonas-like organisms</taxon>
        <taxon>Kipferlia</taxon>
    </lineage>
</organism>
<sequence>MSSRRIVRTFHRKSEVDAYCREQERARHQNDAFHTQRRQSTGNALRIPRPMFNPVLRTVRDPILYEALPVERKFHAFPAMTSPRRQSESDAYSASQFSSEYTSRSHSQIRSHSQAGSEDDLSRTDLGPAVSYVDRRPISTAVGGQRPKGRSHTNPISLTLGGMYPPPPAYPGCPPRVPRSRTAGPRGLGASARNITATGGVTETGRVGHAVRSLRSRDGPRRHSTSHGTTYIPNSARGARRSTRGGSTPRGSSAPDSARSTMSTMSARSDRSGGSFTMSSLGSARGTGGGSGWGSARGTRDGKGQAESALSLTLRDIPVTPRTLERLGDTQTRERGFLHDKGSIVSRPEDGMDGPDPRIIEMYQSLRVPVSREDMERENTLLHPFDETATKELQRHLPAVWQSMRMGTAPPRDAVCVLCKGGTTISSSPVRGRATCPSCGRVIE</sequence>
<dbReference type="AlphaFoldDB" id="A0A9K3CYV7"/>
<feature type="region of interest" description="Disordered" evidence="1">
    <location>
        <begin position="207"/>
        <end position="311"/>
    </location>
</feature>
<feature type="region of interest" description="Disordered" evidence="1">
    <location>
        <begin position="81"/>
        <end position="159"/>
    </location>
</feature>
<reference evidence="2 3" key="1">
    <citation type="journal article" date="2018" name="PLoS ONE">
        <title>The draft genome of Kipferlia bialata reveals reductive genome evolution in fornicate parasites.</title>
        <authorList>
            <person name="Tanifuji G."/>
            <person name="Takabayashi S."/>
            <person name="Kume K."/>
            <person name="Takagi M."/>
            <person name="Nakayama T."/>
            <person name="Kamikawa R."/>
            <person name="Inagaki Y."/>
            <person name="Hashimoto T."/>
        </authorList>
    </citation>
    <scope>NUCLEOTIDE SEQUENCE [LARGE SCALE GENOMIC DNA]</scope>
    <source>
        <strain evidence="2">NY0173</strain>
    </source>
</reference>
<gene>
    <name evidence="2" type="ORF">KIPB_006367</name>
</gene>
<evidence type="ECO:0000256" key="1">
    <source>
        <dbReference type="SAM" id="MobiDB-lite"/>
    </source>
</evidence>
<feature type="compositionally biased region" description="Polar residues" evidence="1">
    <location>
        <begin position="89"/>
        <end position="102"/>
    </location>
</feature>
<feature type="region of interest" description="Disordered" evidence="1">
    <location>
        <begin position="27"/>
        <end position="46"/>
    </location>
</feature>
<feature type="compositionally biased region" description="Gly residues" evidence="1">
    <location>
        <begin position="285"/>
        <end position="295"/>
    </location>
</feature>
<feature type="compositionally biased region" description="Low complexity" evidence="1">
    <location>
        <begin position="244"/>
        <end position="255"/>
    </location>
</feature>
<evidence type="ECO:0000313" key="3">
    <source>
        <dbReference type="Proteomes" id="UP000265618"/>
    </source>
</evidence>
<accession>A0A9K3CYV7</accession>
<protein>
    <submittedName>
        <fullName evidence="2">Uncharacterized protein</fullName>
    </submittedName>
</protein>
<dbReference type="Proteomes" id="UP000265618">
    <property type="component" value="Unassembled WGS sequence"/>
</dbReference>
<feature type="compositionally biased region" description="Low complexity" evidence="1">
    <location>
        <begin position="104"/>
        <end position="114"/>
    </location>
</feature>